<dbReference type="Proteomes" id="UP000500890">
    <property type="component" value="Chromosome"/>
</dbReference>
<sequence>MDIKKVSKNYGKKIVVSDVDVPLEKGKLTAFIGPNGAGKSTLLSMMSRLIEKDTGEIYIDGDEVASWKQNELAKKLSILKQANAISLKITVRDLVAFGRFPYSKGRLTKEDQTIIDQSLEHLGLVELQNEEIDTLSGGQLQRAYIAMVLAQDTDYILLDEPLNNLDMNYAVQMMKTLRDLVDNHGKTVVIVLHDINFAASYADQIVAMKHGRVFKQGPTDEVINKDVLDSLYEMNIRVCELEGKRFCLYFNES</sequence>
<evidence type="ECO:0000256" key="4">
    <source>
        <dbReference type="ARBA" id="ARBA00022496"/>
    </source>
</evidence>
<dbReference type="GO" id="GO:0006826">
    <property type="term" value="P:iron ion transport"/>
    <property type="evidence" value="ECO:0007669"/>
    <property type="project" value="UniProtKB-KW"/>
</dbReference>
<dbReference type="KEGG" id="vah:G7081_02905"/>
<dbReference type="InterPro" id="IPR003593">
    <property type="entry name" value="AAA+_ATPase"/>
</dbReference>
<dbReference type="InterPro" id="IPR051535">
    <property type="entry name" value="Siderophore_ABC-ATPase"/>
</dbReference>
<name>A0A6G8AM91_9ENTE</name>
<dbReference type="EMBL" id="CP049886">
    <property type="protein sequence ID" value="QIL46090.1"/>
    <property type="molecule type" value="Genomic_DNA"/>
</dbReference>
<dbReference type="FunFam" id="3.40.50.300:FF:000134">
    <property type="entry name" value="Iron-enterobactin ABC transporter ATP-binding protein"/>
    <property type="match status" value="1"/>
</dbReference>
<dbReference type="SUPFAM" id="SSF52540">
    <property type="entry name" value="P-loop containing nucleoside triphosphate hydrolases"/>
    <property type="match status" value="1"/>
</dbReference>
<dbReference type="PANTHER" id="PTHR42771">
    <property type="entry name" value="IRON(3+)-HYDROXAMATE IMPORT ATP-BINDING PROTEIN FHUC"/>
    <property type="match status" value="1"/>
</dbReference>
<feature type="domain" description="ABC transporter" evidence="10">
    <location>
        <begin position="1"/>
        <end position="235"/>
    </location>
</feature>
<gene>
    <name evidence="11" type="ORF">G7081_02905</name>
</gene>
<accession>A0A6G8AM91</accession>
<keyword evidence="6 11" id="KW-0067">ATP-binding</keyword>
<dbReference type="GO" id="GO:0016887">
    <property type="term" value="F:ATP hydrolysis activity"/>
    <property type="evidence" value="ECO:0007669"/>
    <property type="project" value="InterPro"/>
</dbReference>
<keyword evidence="4" id="KW-0410">Iron transport</keyword>
<evidence type="ECO:0000256" key="3">
    <source>
        <dbReference type="ARBA" id="ARBA00022475"/>
    </source>
</evidence>
<keyword evidence="3" id="KW-1003">Cell membrane</keyword>
<dbReference type="RefSeq" id="WP_166007236.1">
    <property type="nucleotide sequence ID" value="NZ_CP049886.1"/>
</dbReference>
<organism evidence="11 12">
    <name type="scientific">Vagococcus coleopterorum</name>
    <dbReference type="NCBI Taxonomy" id="2714946"/>
    <lineage>
        <taxon>Bacteria</taxon>
        <taxon>Bacillati</taxon>
        <taxon>Bacillota</taxon>
        <taxon>Bacilli</taxon>
        <taxon>Lactobacillales</taxon>
        <taxon>Enterococcaceae</taxon>
        <taxon>Vagococcus</taxon>
    </lineage>
</organism>
<protein>
    <submittedName>
        <fullName evidence="11">ATP-binding cassette domain-containing protein</fullName>
    </submittedName>
</protein>
<evidence type="ECO:0000256" key="9">
    <source>
        <dbReference type="ARBA" id="ARBA00023136"/>
    </source>
</evidence>
<evidence type="ECO:0000256" key="2">
    <source>
        <dbReference type="ARBA" id="ARBA00022448"/>
    </source>
</evidence>
<evidence type="ECO:0000256" key="7">
    <source>
        <dbReference type="ARBA" id="ARBA00023004"/>
    </source>
</evidence>
<dbReference type="Pfam" id="PF00005">
    <property type="entry name" value="ABC_tran"/>
    <property type="match status" value="1"/>
</dbReference>
<evidence type="ECO:0000256" key="8">
    <source>
        <dbReference type="ARBA" id="ARBA00023065"/>
    </source>
</evidence>
<evidence type="ECO:0000256" key="6">
    <source>
        <dbReference type="ARBA" id="ARBA00022840"/>
    </source>
</evidence>
<dbReference type="SMART" id="SM00382">
    <property type="entry name" value="AAA"/>
    <property type="match status" value="1"/>
</dbReference>
<dbReference type="GO" id="GO:0005524">
    <property type="term" value="F:ATP binding"/>
    <property type="evidence" value="ECO:0007669"/>
    <property type="project" value="UniProtKB-KW"/>
</dbReference>
<evidence type="ECO:0000256" key="5">
    <source>
        <dbReference type="ARBA" id="ARBA00022741"/>
    </source>
</evidence>
<evidence type="ECO:0000259" key="10">
    <source>
        <dbReference type="PROSITE" id="PS50893"/>
    </source>
</evidence>
<reference evidence="11 12" key="1">
    <citation type="submission" date="2020-03" db="EMBL/GenBank/DDBJ databases">
        <title>Vagococcus sp. nov., isolated from beetles.</title>
        <authorList>
            <person name="Hyun D.-W."/>
            <person name="Bae J.-W."/>
        </authorList>
    </citation>
    <scope>NUCLEOTIDE SEQUENCE [LARGE SCALE GENOMIC DNA]</scope>
    <source>
        <strain evidence="11 12">HDW17A</strain>
    </source>
</reference>
<keyword evidence="12" id="KW-1185">Reference proteome</keyword>
<dbReference type="PANTHER" id="PTHR42771:SF3">
    <property type="entry name" value="PETROBACTIN IMPORT ATP-BINDING PROTEIN YCLP"/>
    <property type="match status" value="1"/>
</dbReference>
<evidence type="ECO:0000313" key="11">
    <source>
        <dbReference type="EMBL" id="QIL46090.1"/>
    </source>
</evidence>
<dbReference type="GO" id="GO:0005886">
    <property type="term" value="C:plasma membrane"/>
    <property type="evidence" value="ECO:0007669"/>
    <property type="project" value="UniProtKB-SubCell"/>
</dbReference>
<evidence type="ECO:0000313" key="12">
    <source>
        <dbReference type="Proteomes" id="UP000500890"/>
    </source>
</evidence>
<evidence type="ECO:0000256" key="1">
    <source>
        <dbReference type="ARBA" id="ARBA00004202"/>
    </source>
</evidence>
<keyword evidence="7" id="KW-0408">Iron</keyword>
<keyword evidence="8" id="KW-0406">Ion transport</keyword>
<dbReference type="AlphaFoldDB" id="A0A6G8AM91"/>
<dbReference type="InterPro" id="IPR027417">
    <property type="entry name" value="P-loop_NTPase"/>
</dbReference>
<proteinExistence type="predicted"/>
<keyword evidence="2" id="KW-0813">Transport</keyword>
<keyword evidence="5" id="KW-0547">Nucleotide-binding</keyword>
<dbReference type="InterPro" id="IPR003439">
    <property type="entry name" value="ABC_transporter-like_ATP-bd"/>
</dbReference>
<comment type="subcellular location">
    <subcellularLocation>
        <location evidence="1">Cell membrane</location>
        <topology evidence="1">Peripheral membrane protein</topology>
    </subcellularLocation>
</comment>
<dbReference type="CDD" id="cd03214">
    <property type="entry name" value="ABC_Iron-Siderophores_B12_Hemin"/>
    <property type="match status" value="1"/>
</dbReference>
<dbReference type="Gene3D" id="3.40.50.300">
    <property type="entry name" value="P-loop containing nucleotide triphosphate hydrolases"/>
    <property type="match status" value="1"/>
</dbReference>
<keyword evidence="9" id="KW-0472">Membrane</keyword>
<dbReference type="PROSITE" id="PS50893">
    <property type="entry name" value="ABC_TRANSPORTER_2"/>
    <property type="match status" value="1"/>
</dbReference>